<dbReference type="PANTHER" id="PTHR43350:SF2">
    <property type="entry name" value="GROES-LIKE ZINC-BINDING ALCOHOL DEHYDROGENASE FAMILY PROTEIN"/>
    <property type="match status" value="1"/>
</dbReference>
<dbReference type="AlphaFoldDB" id="A0A9P4QXR2"/>
<feature type="domain" description="Enoyl reductase (ER)" evidence="7">
    <location>
        <begin position="19"/>
        <end position="381"/>
    </location>
</feature>
<dbReference type="InterPro" id="IPR002328">
    <property type="entry name" value="ADH_Zn_CS"/>
</dbReference>
<sequence>MAEFPTATKAIVTTPPKDGQLSWDLQDVHVREPKEDELLVRLVASGICHTDLVMSMIPPEYGGLYPKVLGHEGGGIVEKVGAKVGHVKAGDLVLLSFDYCGKEECHNCADEAPGYCPEFNQKNIFCEAEHFKKASGESAAGAFFGQSSFAHRTIVKEKSAVNVTDLVKSEEELKLFAPFGCGFQTGAGSITELANAKERDSVVVFGLGGVGMLAVMAAKLRGCRTIIAVDRVQSRLDISSSVGATHTINTKDFANLTGDVVDAIKAIETLGSNFILDTTGVLALIEAGIQALAARGQMILIGVPPPGETLAIDPVTLLGPGKMIRGCIEGDAKPEKYIPQMIQWYREGKLPIEKLIKEYKAGDFAQALGDMHNGSTIKPILIW</sequence>
<dbReference type="SUPFAM" id="SSF50129">
    <property type="entry name" value="GroES-like"/>
    <property type="match status" value="1"/>
</dbReference>
<protein>
    <submittedName>
        <fullName evidence="8">NAD(P)-binding protein</fullName>
    </submittedName>
</protein>
<dbReference type="CDD" id="cd08278">
    <property type="entry name" value="benzyl_alcohol_DH"/>
    <property type="match status" value="1"/>
</dbReference>
<evidence type="ECO:0000313" key="8">
    <source>
        <dbReference type="EMBL" id="KAF2733117.1"/>
    </source>
</evidence>
<dbReference type="InterPro" id="IPR011032">
    <property type="entry name" value="GroES-like_sf"/>
</dbReference>
<dbReference type="SUPFAM" id="SSF51735">
    <property type="entry name" value="NAD(P)-binding Rossmann-fold domains"/>
    <property type="match status" value="1"/>
</dbReference>
<keyword evidence="3 6" id="KW-0479">Metal-binding</keyword>
<dbReference type="EMBL" id="ML996166">
    <property type="protein sequence ID" value="KAF2733117.1"/>
    <property type="molecule type" value="Genomic_DNA"/>
</dbReference>
<proteinExistence type="inferred from homology"/>
<reference evidence="8" key="1">
    <citation type="journal article" date="2020" name="Stud. Mycol.">
        <title>101 Dothideomycetes genomes: a test case for predicting lifestyles and emergence of pathogens.</title>
        <authorList>
            <person name="Haridas S."/>
            <person name="Albert R."/>
            <person name="Binder M."/>
            <person name="Bloem J."/>
            <person name="Labutti K."/>
            <person name="Salamov A."/>
            <person name="Andreopoulos B."/>
            <person name="Baker S."/>
            <person name="Barry K."/>
            <person name="Bills G."/>
            <person name="Bluhm B."/>
            <person name="Cannon C."/>
            <person name="Castanera R."/>
            <person name="Culley D."/>
            <person name="Daum C."/>
            <person name="Ezra D."/>
            <person name="Gonzalez J."/>
            <person name="Henrissat B."/>
            <person name="Kuo A."/>
            <person name="Liang C."/>
            <person name="Lipzen A."/>
            <person name="Lutzoni F."/>
            <person name="Magnuson J."/>
            <person name="Mondo S."/>
            <person name="Nolan M."/>
            <person name="Ohm R."/>
            <person name="Pangilinan J."/>
            <person name="Park H.-J."/>
            <person name="Ramirez L."/>
            <person name="Alfaro M."/>
            <person name="Sun H."/>
            <person name="Tritt A."/>
            <person name="Yoshinaga Y."/>
            <person name="Zwiers L.-H."/>
            <person name="Turgeon B."/>
            <person name="Goodwin S."/>
            <person name="Spatafora J."/>
            <person name="Crous P."/>
            <person name="Grigoriev I."/>
        </authorList>
    </citation>
    <scope>NUCLEOTIDE SEQUENCE</scope>
    <source>
        <strain evidence="8">CBS 125425</strain>
    </source>
</reference>
<dbReference type="InterPro" id="IPR020843">
    <property type="entry name" value="ER"/>
</dbReference>
<dbReference type="FunFam" id="3.40.50.720:FF:000003">
    <property type="entry name" value="S-(hydroxymethyl)glutathione dehydrogenase"/>
    <property type="match status" value="1"/>
</dbReference>
<dbReference type="SMART" id="SM00829">
    <property type="entry name" value="PKS_ER"/>
    <property type="match status" value="1"/>
</dbReference>
<organism evidence="8 9">
    <name type="scientific">Polyplosphaeria fusca</name>
    <dbReference type="NCBI Taxonomy" id="682080"/>
    <lineage>
        <taxon>Eukaryota</taxon>
        <taxon>Fungi</taxon>
        <taxon>Dikarya</taxon>
        <taxon>Ascomycota</taxon>
        <taxon>Pezizomycotina</taxon>
        <taxon>Dothideomycetes</taxon>
        <taxon>Pleosporomycetidae</taxon>
        <taxon>Pleosporales</taxon>
        <taxon>Tetraplosphaeriaceae</taxon>
        <taxon>Polyplosphaeria</taxon>
    </lineage>
</organism>
<comment type="caution">
    <text evidence="8">The sequence shown here is derived from an EMBL/GenBank/DDBJ whole genome shotgun (WGS) entry which is preliminary data.</text>
</comment>
<evidence type="ECO:0000313" key="9">
    <source>
        <dbReference type="Proteomes" id="UP000799444"/>
    </source>
</evidence>
<dbReference type="InterPro" id="IPR013154">
    <property type="entry name" value="ADH-like_N"/>
</dbReference>
<keyword evidence="5" id="KW-0560">Oxidoreductase</keyword>
<evidence type="ECO:0000256" key="1">
    <source>
        <dbReference type="ARBA" id="ARBA00001947"/>
    </source>
</evidence>
<dbReference type="GO" id="GO:0008270">
    <property type="term" value="F:zinc ion binding"/>
    <property type="evidence" value="ECO:0007669"/>
    <property type="project" value="InterPro"/>
</dbReference>
<dbReference type="GO" id="GO:0016491">
    <property type="term" value="F:oxidoreductase activity"/>
    <property type="evidence" value="ECO:0007669"/>
    <property type="project" value="UniProtKB-KW"/>
</dbReference>
<dbReference type="PROSITE" id="PS00059">
    <property type="entry name" value="ADH_ZINC"/>
    <property type="match status" value="1"/>
</dbReference>
<gene>
    <name evidence="8" type="ORF">EJ04DRAFT_468987</name>
</gene>
<evidence type="ECO:0000256" key="5">
    <source>
        <dbReference type="ARBA" id="ARBA00023002"/>
    </source>
</evidence>
<dbReference type="Gene3D" id="3.40.50.720">
    <property type="entry name" value="NAD(P)-binding Rossmann-like Domain"/>
    <property type="match status" value="1"/>
</dbReference>
<evidence type="ECO:0000256" key="2">
    <source>
        <dbReference type="ARBA" id="ARBA00008072"/>
    </source>
</evidence>
<dbReference type="Proteomes" id="UP000799444">
    <property type="component" value="Unassembled WGS sequence"/>
</dbReference>
<comment type="similarity">
    <text evidence="2 6">Belongs to the zinc-containing alcohol dehydrogenase family.</text>
</comment>
<evidence type="ECO:0000256" key="4">
    <source>
        <dbReference type="ARBA" id="ARBA00022833"/>
    </source>
</evidence>
<accession>A0A9P4QXR2</accession>
<dbReference type="Pfam" id="PF08240">
    <property type="entry name" value="ADH_N"/>
    <property type="match status" value="1"/>
</dbReference>
<dbReference type="InterPro" id="IPR013149">
    <property type="entry name" value="ADH-like_C"/>
</dbReference>
<dbReference type="OrthoDB" id="1560166at2759"/>
<dbReference type="Gene3D" id="3.90.180.10">
    <property type="entry name" value="Medium-chain alcohol dehydrogenases, catalytic domain"/>
    <property type="match status" value="1"/>
</dbReference>
<comment type="cofactor">
    <cofactor evidence="1 6">
        <name>Zn(2+)</name>
        <dbReference type="ChEBI" id="CHEBI:29105"/>
    </cofactor>
</comment>
<name>A0A9P4QXR2_9PLEO</name>
<keyword evidence="9" id="KW-1185">Reference proteome</keyword>
<dbReference type="Pfam" id="PF00107">
    <property type="entry name" value="ADH_zinc_N"/>
    <property type="match status" value="1"/>
</dbReference>
<evidence type="ECO:0000259" key="7">
    <source>
        <dbReference type="SMART" id="SM00829"/>
    </source>
</evidence>
<keyword evidence="4 6" id="KW-0862">Zinc</keyword>
<dbReference type="InterPro" id="IPR036291">
    <property type="entry name" value="NAD(P)-bd_dom_sf"/>
</dbReference>
<evidence type="ECO:0000256" key="6">
    <source>
        <dbReference type="RuleBase" id="RU361277"/>
    </source>
</evidence>
<evidence type="ECO:0000256" key="3">
    <source>
        <dbReference type="ARBA" id="ARBA00022723"/>
    </source>
</evidence>
<dbReference type="PANTHER" id="PTHR43350">
    <property type="entry name" value="NAD-DEPENDENT ALCOHOL DEHYDROGENASE"/>
    <property type="match status" value="1"/>
</dbReference>